<feature type="compositionally biased region" description="Acidic residues" evidence="1">
    <location>
        <begin position="582"/>
        <end position="595"/>
    </location>
</feature>
<organism evidence="2 3">
    <name type="scientific">Kwoniella dendrophila CBS 6074</name>
    <dbReference type="NCBI Taxonomy" id="1295534"/>
    <lineage>
        <taxon>Eukaryota</taxon>
        <taxon>Fungi</taxon>
        <taxon>Dikarya</taxon>
        <taxon>Basidiomycota</taxon>
        <taxon>Agaricomycotina</taxon>
        <taxon>Tremellomycetes</taxon>
        <taxon>Tremellales</taxon>
        <taxon>Cryptococcaceae</taxon>
        <taxon>Kwoniella</taxon>
    </lineage>
</organism>
<feature type="region of interest" description="Disordered" evidence="1">
    <location>
        <begin position="305"/>
        <end position="484"/>
    </location>
</feature>
<name>A0AAX4K663_9TREE</name>
<dbReference type="GeneID" id="91098241"/>
<feature type="compositionally biased region" description="Acidic residues" evidence="1">
    <location>
        <begin position="511"/>
        <end position="520"/>
    </location>
</feature>
<evidence type="ECO:0000313" key="2">
    <source>
        <dbReference type="EMBL" id="WWC92614.1"/>
    </source>
</evidence>
<keyword evidence="3" id="KW-1185">Reference proteome</keyword>
<feature type="region of interest" description="Disordered" evidence="1">
    <location>
        <begin position="511"/>
        <end position="532"/>
    </location>
</feature>
<feature type="compositionally biased region" description="Basic residues" evidence="1">
    <location>
        <begin position="391"/>
        <end position="404"/>
    </location>
</feature>
<feature type="compositionally biased region" description="Polar residues" evidence="1">
    <location>
        <begin position="45"/>
        <end position="57"/>
    </location>
</feature>
<protein>
    <recommendedName>
        <fullName evidence="4">GTP binding protein 2</fullName>
    </recommendedName>
</protein>
<reference evidence="2 3" key="1">
    <citation type="submission" date="2024-01" db="EMBL/GenBank/DDBJ databases">
        <title>Comparative genomics of Cryptococcus and Kwoniella reveals pathogenesis evolution and contrasting modes of karyotype evolution via chromosome fusion or intercentromeric recombination.</title>
        <authorList>
            <person name="Coelho M.A."/>
            <person name="David-Palma M."/>
            <person name="Shea T."/>
            <person name="Bowers K."/>
            <person name="McGinley-Smith S."/>
            <person name="Mohammad A.W."/>
            <person name="Gnirke A."/>
            <person name="Yurkov A.M."/>
            <person name="Nowrousian M."/>
            <person name="Sun S."/>
            <person name="Cuomo C.A."/>
            <person name="Heitman J."/>
        </authorList>
    </citation>
    <scope>NUCLEOTIDE SEQUENCE [LARGE SCALE GENOMIC DNA]</scope>
    <source>
        <strain evidence="2 3">CBS 6074</strain>
    </source>
</reference>
<evidence type="ECO:0008006" key="4">
    <source>
        <dbReference type="Google" id="ProtNLM"/>
    </source>
</evidence>
<feature type="compositionally biased region" description="Basic and acidic residues" evidence="1">
    <location>
        <begin position="405"/>
        <end position="416"/>
    </location>
</feature>
<feature type="compositionally biased region" description="Low complexity" evidence="1">
    <location>
        <begin position="58"/>
        <end position="72"/>
    </location>
</feature>
<dbReference type="EMBL" id="CP144108">
    <property type="protein sequence ID" value="WWC92614.1"/>
    <property type="molecule type" value="Genomic_DNA"/>
</dbReference>
<dbReference type="PANTHER" id="PTHR43721:SF3">
    <property type="entry name" value="GTP-BINDING PROTEIN 2"/>
    <property type="match status" value="1"/>
</dbReference>
<evidence type="ECO:0000256" key="1">
    <source>
        <dbReference type="SAM" id="MobiDB-lite"/>
    </source>
</evidence>
<feature type="compositionally biased region" description="Polar residues" evidence="1">
    <location>
        <begin position="364"/>
        <end position="382"/>
    </location>
</feature>
<proteinExistence type="predicted"/>
<evidence type="ECO:0000313" key="3">
    <source>
        <dbReference type="Proteomes" id="UP001355207"/>
    </source>
</evidence>
<feature type="region of interest" description="Disordered" evidence="1">
    <location>
        <begin position="582"/>
        <end position="613"/>
    </location>
</feature>
<sequence>MSPIAIMTQSMGSGQVPLPLSSPSPKVLPTDIPRRPSPWHEIAHSLSTTSLPPYNNNQSQRQRQPSEQSSSSLASTTTNGSPLNEPPSTPMDDSVGLSQSQSIALREWEEKLSKPESDVSRHQLISPRSMITSKKQKTKLAAERDKAGYIEYKLKLIDPTPERFERLVTQMMWRLKQGRNEAIYELGLADDGTVIGLPRSQMDASLRTLELMASEVGATVIILKEIVLHPTINRKTQSQLPSSSPSTHRDELVEEDQNSQSRKSNKKNRWNQSKRRKKYIPVKGVPVYGGTIPKKLIFDSNDLNHSGSDSDLSQEFDEDGMIGNPQRKNTTNGESGSGGDKSTDDEGSSFFFEPDHDPLGESDSAVSNQNRQEISAISSVSDQHVYPKARPFSKKKDKKRRKSAAKSEARRLDLLRGDGTNPMWSEIHPTPVSDSPHFTLPHQPSRPSSLRLATPILPSPSIPTSTTEDIEENRKQDQEQEQQQQPFLDDLLHIPLDSLSLSFADVRTIPEDDENEDQDQDQSGKEDELLHDETYTSPLDELIDEQYINRNTENSTINAELGEEMICVEALVVRKIQHDEDGDVINTGEDDEEEWGYGGAEDVWGFGVDDDDE</sequence>
<dbReference type="RefSeq" id="XP_066079376.1">
    <property type="nucleotide sequence ID" value="XM_066223279.1"/>
</dbReference>
<feature type="compositionally biased region" description="Basic residues" evidence="1">
    <location>
        <begin position="263"/>
        <end position="276"/>
    </location>
</feature>
<feature type="region of interest" description="Disordered" evidence="1">
    <location>
        <begin position="1"/>
        <end position="100"/>
    </location>
</feature>
<feature type="region of interest" description="Disordered" evidence="1">
    <location>
        <begin position="235"/>
        <end position="276"/>
    </location>
</feature>
<feature type="compositionally biased region" description="Low complexity" evidence="1">
    <location>
        <begin position="16"/>
        <end position="29"/>
    </location>
</feature>
<dbReference type="Proteomes" id="UP001355207">
    <property type="component" value="Chromosome 11"/>
</dbReference>
<dbReference type="PANTHER" id="PTHR43721">
    <property type="entry name" value="ELONGATION FACTOR TU-RELATED"/>
    <property type="match status" value="1"/>
</dbReference>
<gene>
    <name evidence="2" type="ORF">L201_007573</name>
</gene>
<accession>A0AAX4K663</accession>
<feature type="compositionally biased region" description="Low complexity" evidence="1">
    <location>
        <begin position="236"/>
        <end position="246"/>
    </location>
</feature>
<feature type="compositionally biased region" description="Polar residues" evidence="1">
    <location>
        <begin position="73"/>
        <end position="82"/>
    </location>
</feature>
<dbReference type="InterPro" id="IPR050055">
    <property type="entry name" value="EF-Tu_GTPase"/>
</dbReference>
<dbReference type="GO" id="GO:0003746">
    <property type="term" value="F:translation elongation factor activity"/>
    <property type="evidence" value="ECO:0007669"/>
    <property type="project" value="TreeGrafter"/>
</dbReference>
<dbReference type="AlphaFoldDB" id="A0AAX4K663"/>
<feature type="compositionally biased region" description="Basic and acidic residues" evidence="1">
    <location>
        <begin position="522"/>
        <end position="532"/>
    </location>
</feature>